<protein>
    <recommendedName>
        <fullName evidence="4">Cobalt transporter</fullName>
    </recommendedName>
</protein>
<dbReference type="RefSeq" id="WP_197547787.1">
    <property type="nucleotide sequence ID" value="NZ_CP063164.1"/>
</dbReference>
<feature type="signal peptide" evidence="1">
    <location>
        <begin position="1"/>
        <end position="21"/>
    </location>
</feature>
<dbReference type="EMBL" id="CP063164">
    <property type="protein sequence ID" value="QOR61114.1"/>
    <property type="molecule type" value="Genomic_DNA"/>
</dbReference>
<name>A0A7M1S1K7_9BACT</name>
<organism evidence="2 3">
    <name type="scientific">Sulfurovum indicum</name>
    <dbReference type="NCBI Taxonomy" id="2779528"/>
    <lineage>
        <taxon>Bacteria</taxon>
        <taxon>Pseudomonadati</taxon>
        <taxon>Campylobacterota</taxon>
        <taxon>Epsilonproteobacteria</taxon>
        <taxon>Campylobacterales</taxon>
        <taxon>Sulfurovaceae</taxon>
        <taxon>Sulfurovum</taxon>
    </lineage>
</organism>
<reference evidence="2 3" key="1">
    <citation type="submission" date="2020-10" db="EMBL/GenBank/DDBJ databases">
        <title>The genome of sulfurovum sp.</title>
        <authorList>
            <person name="Xie S."/>
            <person name="Shao Z."/>
            <person name="Jiang L."/>
        </authorList>
    </citation>
    <scope>NUCLEOTIDE SEQUENCE [LARGE SCALE GENOMIC DNA]</scope>
    <source>
        <strain evidence="2 3">ST-419</strain>
    </source>
</reference>
<sequence length="101" mass="11689">MKSRIISFLLLLSLFFNVAHASIIVSEAHYIHESISEHMPESDHTEECDTLCHFHDLFHLSAIIIHALQFVPTPRYSEQPNTKLLTYHPPFQKNKKKPPIA</sequence>
<accession>A0A7M1S1K7</accession>
<proteinExistence type="predicted"/>
<evidence type="ECO:0000313" key="2">
    <source>
        <dbReference type="EMBL" id="QOR61114.1"/>
    </source>
</evidence>
<gene>
    <name evidence="2" type="ORF">IMZ28_06510</name>
</gene>
<keyword evidence="3" id="KW-1185">Reference proteome</keyword>
<feature type="chain" id="PRO_5029790947" description="Cobalt transporter" evidence="1">
    <location>
        <begin position="22"/>
        <end position="101"/>
    </location>
</feature>
<evidence type="ECO:0000256" key="1">
    <source>
        <dbReference type="SAM" id="SignalP"/>
    </source>
</evidence>
<dbReference type="AlphaFoldDB" id="A0A7M1S1K7"/>
<dbReference type="KEGG" id="sinu:IMZ28_06510"/>
<evidence type="ECO:0008006" key="4">
    <source>
        <dbReference type="Google" id="ProtNLM"/>
    </source>
</evidence>
<evidence type="ECO:0000313" key="3">
    <source>
        <dbReference type="Proteomes" id="UP000595074"/>
    </source>
</evidence>
<dbReference type="Proteomes" id="UP000595074">
    <property type="component" value="Chromosome"/>
</dbReference>
<keyword evidence="1" id="KW-0732">Signal</keyword>